<dbReference type="EMBL" id="CP009389">
    <property type="protein sequence ID" value="AIN98047.2"/>
    <property type="molecule type" value="Genomic_DNA"/>
</dbReference>
<proteinExistence type="predicted"/>
<sequence>MEAPAERAPPVRTRRFTAATTNGTPTSLSLSMTSSFPVHHTAHMSACAATGRTSRNLDPSQQPPLLRRLSPSYTRSPYASPVTVHEGAATSSSAPLDDVSCLPLDVLEPAAARWALTADRGSRRAPRVRSSLGPQSDVVDTGLFVCPNTVVAALYSAAPGRGHLVMTAESGGWLRVREQKTGAIRHQRQLRDGGEVSCLAWASAGGDTAVEPLGAVVVAGQLSGLISFYALVGESLVELPFATCVFHEAPLLSCLPLRAPASAEEPAATAPGALVNVLLSLDADGVVALWSLQLTEMGGGADRGNEAELRLSALLLDCRYAFLSPTSSFPPVVMAAMGLSCVSTSTCCVLSTHRFVQQPLSPTGVPSDGDEEADTQGSAVVFLSSFTVSLTADPNATMLSINTGASTGLEEGAPTPDSAQPPLRRDWKVLRAYRVPVGLLPQRSDEGSSTSVNSAVVAITALCVTGCISHSGSAAPAEQLWAGTADGRLLIWEAHTGRFVRSLHSASAAPVHSLTSVPSPGSPGQALVWASQADGSVMAWSADTYTVAEVLPVSYPPSGPVVSRTGDAEDSVGGDPANVVVTVRDAVDLLRATRHRCAPSTLRAPWRRGCGFTLFVKPMELVCMQRAWSVGTDGTVRTWLLPSGRASAGGAVADTAGAAVASWPTSDTGGAARAASLDAHTVRCYLQDRADALARERQAQRLASEAQQEQLQILQERNRVLAAALQQAIRRLEQVSVDDLVRSASRPCSSPSVAPLQNEDGADAALVESAVLAPGSPTTTSTTTLSAVSEADEQPVVAAQLSTIVVTPDATSPPLPAMTTLPPAAQMHVQALQQLLEELHAKLEESWSRNDALREELLECQLRTLGREEDIAQSALMTAADEVAAAAATGNAEGQTSAAHGVTAATATTSAPSPVLPSAHIATSSLSGSTNGSYTQEEGRAHSDRLQTSPPPQTRHAPYTALTASADNSFPSSAFCSPSVEELAPWAVAQARPLTPPPPPEMRSTEDASYPLSVKPQVTPPSPTEVSPSTSTAAERFFKAASAMLRTSTITYGDVARREPSVAGRAHVPTPPLLSETEEEEDVYAEEGDYTDGDDDEIALLEAWCTSEGDLSPIPGPDPVAARGATSTDASVVRGGRGEPLPSPLSLFMSTSFSAGHATGGSGSAIDRPGALRVAWPPTHVTATWTTPARAAGRDDPVVDNARGRVLTAPSRRSGSLAAGSARPAAVGTGVVQSAPMQGAGTTPSAASPPYAFRSPIIYRPA</sequence>
<accession>A0A088RPM4</accession>
<organism evidence="1 2">
    <name type="scientific">Leishmania panamensis</name>
    <dbReference type="NCBI Taxonomy" id="5679"/>
    <lineage>
        <taxon>Eukaryota</taxon>
        <taxon>Discoba</taxon>
        <taxon>Euglenozoa</taxon>
        <taxon>Kinetoplastea</taxon>
        <taxon>Metakinetoplastina</taxon>
        <taxon>Trypanosomatida</taxon>
        <taxon>Trypanosomatidae</taxon>
        <taxon>Leishmaniinae</taxon>
        <taxon>Leishmania</taxon>
        <taxon>Leishmania guyanensis species complex</taxon>
    </lineage>
</organism>
<protein>
    <submittedName>
        <fullName evidence="1">Uncharacterized protein</fullName>
    </submittedName>
</protein>
<keyword evidence="2" id="KW-1185">Reference proteome</keyword>
<dbReference type="AlphaFoldDB" id="A0A088RPM4"/>
<dbReference type="InterPro" id="IPR011047">
    <property type="entry name" value="Quinoprotein_ADH-like_sf"/>
</dbReference>
<gene>
    <name evidence="1" type="ORF">LPMP_205560</name>
</gene>
<reference evidence="1 2" key="1">
    <citation type="journal article" date="2015" name="Sci. Rep.">
        <title>The genome of Leishmania panamensis: insights into genomics of the L. (Viannia) subgenus.</title>
        <authorList>
            <person name="Llanes A."/>
            <person name="Restrepo C.M."/>
            <person name="Vecchio G.D."/>
            <person name="Anguizola F.J."/>
            <person name="Lleonart R."/>
        </authorList>
    </citation>
    <scope>NUCLEOTIDE SEQUENCE [LARGE SCALE GENOMIC DNA]</scope>
    <source>
        <strain evidence="1 2">MHOM/PA/94/PSC-1</strain>
    </source>
</reference>
<dbReference type="OrthoDB" id="266533at2759"/>
<evidence type="ECO:0000313" key="1">
    <source>
        <dbReference type="EMBL" id="AIN98047.2"/>
    </source>
</evidence>
<evidence type="ECO:0000313" key="2">
    <source>
        <dbReference type="Proteomes" id="UP000063063"/>
    </source>
</evidence>
<dbReference type="Gene3D" id="2.130.10.10">
    <property type="entry name" value="YVTN repeat-like/Quinoprotein amine dehydrogenase"/>
    <property type="match status" value="1"/>
</dbReference>
<dbReference type="RefSeq" id="XP_010698754.1">
    <property type="nucleotide sequence ID" value="XM_010700452.1"/>
</dbReference>
<dbReference type="SUPFAM" id="SSF50998">
    <property type="entry name" value="Quinoprotein alcohol dehydrogenase-like"/>
    <property type="match status" value="1"/>
</dbReference>
<dbReference type="VEuPathDB" id="TriTrypDB:LPAL13_200062700"/>
<dbReference type="VEuPathDB" id="TriTrypDB:LPMP_205560"/>
<dbReference type="InterPro" id="IPR015943">
    <property type="entry name" value="WD40/YVTN_repeat-like_dom_sf"/>
</dbReference>
<dbReference type="eggNOG" id="ENOG502S6J4">
    <property type="taxonomic scope" value="Eukaryota"/>
</dbReference>
<name>A0A088RPM4_LEIPA</name>
<dbReference type="KEGG" id="lpan:LPMP_205560"/>
<dbReference type="Proteomes" id="UP000063063">
    <property type="component" value="Chromosome 20"/>
</dbReference>
<dbReference type="GeneID" id="22574768"/>